<dbReference type="RefSeq" id="WP_046444244.1">
    <property type="nucleotide sequence ID" value="NZ_LAYJ01000112.1"/>
</dbReference>
<dbReference type="GO" id="GO:0030170">
    <property type="term" value="F:pyridoxal phosphate binding"/>
    <property type="evidence" value="ECO:0007669"/>
    <property type="project" value="TreeGrafter"/>
</dbReference>
<proteinExistence type="inferred from homology"/>
<protein>
    <submittedName>
        <fullName evidence="6">UDP-4-amino-4-deoxy-L-arabinose--oxoglutarate aminotransferase</fullName>
        <ecNumber evidence="6">2.6.1.-</ecNumber>
    </submittedName>
</protein>
<accession>A0A0M2NDY6</accession>
<dbReference type="PANTHER" id="PTHR30244">
    <property type="entry name" value="TRANSAMINASE"/>
    <property type="match status" value="1"/>
</dbReference>
<dbReference type="GO" id="GO:0000271">
    <property type="term" value="P:polysaccharide biosynthetic process"/>
    <property type="evidence" value="ECO:0007669"/>
    <property type="project" value="TreeGrafter"/>
</dbReference>
<organism evidence="6 7">
    <name type="scientific">Christensenella hongkongensis</name>
    <dbReference type="NCBI Taxonomy" id="270498"/>
    <lineage>
        <taxon>Bacteria</taxon>
        <taxon>Bacillati</taxon>
        <taxon>Bacillota</taxon>
        <taxon>Clostridia</taxon>
        <taxon>Christensenellales</taxon>
        <taxon>Christensenellaceae</taxon>
        <taxon>Christensenella</taxon>
    </lineage>
</organism>
<keyword evidence="1 4" id="KW-0663">Pyridoxal phosphate</keyword>
<dbReference type="OrthoDB" id="9810913at2"/>
<dbReference type="Pfam" id="PF01041">
    <property type="entry name" value="DegT_DnrJ_EryC1"/>
    <property type="match status" value="1"/>
</dbReference>
<dbReference type="CDD" id="cd00616">
    <property type="entry name" value="AHBA_syn"/>
    <property type="match status" value="1"/>
</dbReference>
<dbReference type="InterPro" id="IPR000653">
    <property type="entry name" value="DegT/StrS_aminotransferase"/>
</dbReference>
<evidence type="ECO:0000256" key="2">
    <source>
        <dbReference type="ARBA" id="ARBA00037999"/>
    </source>
</evidence>
<evidence type="ECO:0000256" key="4">
    <source>
        <dbReference type="PIRSR" id="PIRSR000390-2"/>
    </source>
</evidence>
<dbReference type="InterPro" id="IPR015421">
    <property type="entry name" value="PyrdxlP-dep_Trfase_major"/>
</dbReference>
<evidence type="ECO:0000256" key="1">
    <source>
        <dbReference type="ARBA" id="ARBA00022898"/>
    </source>
</evidence>
<dbReference type="Gene3D" id="3.40.640.10">
    <property type="entry name" value="Type I PLP-dependent aspartate aminotransferase-like (Major domain)"/>
    <property type="match status" value="1"/>
</dbReference>
<dbReference type="InterPro" id="IPR015424">
    <property type="entry name" value="PyrdxlP-dep_Trfase"/>
</dbReference>
<gene>
    <name evidence="6" type="ORF">CHK_2461</name>
</gene>
<comment type="similarity">
    <text evidence="2 5">Belongs to the DegT/DnrJ/EryC1 family.</text>
</comment>
<evidence type="ECO:0000256" key="3">
    <source>
        <dbReference type="PIRSR" id="PIRSR000390-1"/>
    </source>
</evidence>
<dbReference type="Gene3D" id="3.90.1150.10">
    <property type="entry name" value="Aspartate Aminotransferase, domain 1"/>
    <property type="match status" value="1"/>
</dbReference>
<keyword evidence="6" id="KW-0032">Aminotransferase</keyword>
<comment type="caution">
    <text evidence="6">The sequence shown here is derived from an EMBL/GenBank/DDBJ whole genome shotgun (WGS) entry which is preliminary data.</text>
</comment>
<feature type="active site" description="Proton acceptor" evidence="3">
    <location>
        <position position="183"/>
    </location>
</feature>
<keyword evidence="6" id="KW-0808">Transferase</keyword>
<dbReference type="PANTHER" id="PTHR30244:SF36">
    <property type="entry name" value="3-OXO-GLUCOSE-6-PHOSPHATE:GLUTAMATE AMINOTRANSFERASE"/>
    <property type="match status" value="1"/>
</dbReference>
<keyword evidence="7" id="KW-1185">Reference proteome</keyword>
<dbReference type="InterPro" id="IPR015422">
    <property type="entry name" value="PyrdxlP-dep_Trfase_small"/>
</dbReference>
<sequence length="363" mass="40270">MIWRCDLAPQYDLYKDKIKECIDRIGASGRYILADEVREFEKKFAQYLGVKHVVGVANGTDALVLILKALNIGAGDEVITTAYTAIPTVSAIIEAGATPVFVDICEDTFLMDVSKIKEAITEKTKAIMPVHIFGNVLDIEELKKAVGDIPVIEDACQAHGSSIGGKKAGSMGIAGAFSFYPTKNLGGYGDGGAIATNSDEIAETLMRLRMYGMTDKDHIIYNGINSRLDELQAAILSVKLDDLDAMNQSRNHIAERYRMELTSGLIAHQKIEKNVYSNYHVYTVRFRGDRDGLVEALIKEDIQTNVYYSIPLHLQEANKYLGYQQGDLPVTEQLCNEALAIAMYPELEMETLDYIIEKMNYLG</sequence>
<dbReference type="AlphaFoldDB" id="A0A0M2NDY6"/>
<dbReference type="EC" id="2.6.1.-" evidence="6"/>
<dbReference type="SUPFAM" id="SSF53383">
    <property type="entry name" value="PLP-dependent transferases"/>
    <property type="match status" value="1"/>
</dbReference>
<reference evidence="6 7" key="1">
    <citation type="submission" date="2015-04" db="EMBL/GenBank/DDBJ databases">
        <title>Draft genome sequence of bacteremic isolate Catabacter hongkongensis type strain HKU16T.</title>
        <authorList>
            <person name="Lau S.K."/>
            <person name="Teng J.L."/>
            <person name="Huang Y."/>
            <person name="Curreem S.O."/>
            <person name="Tsui S.K."/>
            <person name="Woo P.C."/>
        </authorList>
    </citation>
    <scope>NUCLEOTIDE SEQUENCE [LARGE SCALE GENOMIC DNA]</scope>
    <source>
        <strain evidence="6 7">HKU16</strain>
    </source>
</reference>
<name>A0A0M2NDY6_9FIRM</name>
<dbReference type="GO" id="GO:0008483">
    <property type="term" value="F:transaminase activity"/>
    <property type="evidence" value="ECO:0007669"/>
    <property type="project" value="UniProtKB-KW"/>
</dbReference>
<dbReference type="PIRSF" id="PIRSF000390">
    <property type="entry name" value="PLP_StrS"/>
    <property type="match status" value="1"/>
</dbReference>
<dbReference type="Proteomes" id="UP000034076">
    <property type="component" value="Unassembled WGS sequence"/>
</dbReference>
<evidence type="ECO:0000313" key="6">
    <source>
        <dbReference type="EMBL" id="KKI50398.1"/>
    </source>
</evidence>
<dbReference type="PATRIC" id="fig|270498.16.peg.2211"/>
<feature type="modified residue" description="N6-(pyridoxal phosphate)lysine" evidence="4">
    <location>
        <position position="183"/>
    </location>
</feature>
<dbReference type="EMBL" id="LAYJ01000112">
    <property type="protein sequence ID" value="KKI50398.1"/>
    <property type="molecule type" value="Genomic_DNA"/>
</dbReference>
<evidence type="ECO:0000256" key="5">
    <source>
        <dbReference type="RuleBase" id="RU004508"/>
    </source>
</evidence>
<evidence type="ECO:0000313" key="7">
    <source>
        <dbReference type="Proteomes" id="UP000034076"/>
    </source>
</evidence>
<dbReference type="STRING" id="270498.CHK_2461"/>